<comment type="function">
    <text evidence="1">May act as a specific coactivator for the mammalian TEFs.</text>
</comment>
<evidence type="ECO:0000256" key="2">
    <source>
        <dbReference type="ARBA" id="ARBA00025784"/>
    </source>
</evidence>
<dbReference type="InterPro" id="IPR028184">
    <property type="entry name" value="VGLL4"/>
</dbReference>
<dbReference type="SMART" id="SM00711">
    <property type="entry name" value="TDU"/>
    <property type="match status" value="2"/>
</dbReference>
<comment type="similarity">
    <text evidence="2">Belongs to the vestigial family.</text>
</comment>
<reference evidence="4" key="1">
    <citation type="journal article" date="2023" name="Science">
        <title>Genome structures resolve the early diversification of teleost fishes.</title>
        <authorList>
            <person name="Parey E."/>
            <person name="Louis A."/>
            <person name="Montfort J."/>
            <person name="Bouchez O."/>
            <person name="Roques C."/>
            <person name="Iampietro C."/>
            <person name="Lluch J."/>
            <person name="Castinel A."/>
            <person name="Donnadieu C."/>
            <person name="Desvignes T."/>
            <person name="Floi Bucao C."/>
            <person name="Jouanno E."/>
            <person name="Wen M."/>
            <person name="Mejri S."/>
            <person name="Dirks R."/>
            <person name="Jansen H."/>
            <person name="Henkel C."/>
            <person name="Chen W.J."/>
            <person name="Zahm M."/>
            <person name="Cabau C."/>
            <person name="Klopp C."/>
            <person name="Thompson A.W."/>
            <person name="Robinson-Rechavi M."/>
            <person name="Braasch I."/>
            <person name="Lecointre G."/>
            <person name="Bobe J."/>
            <person name="Postlethwait J.H."/>
            <person name="Berthelot C."/>
            <person name="Roest Crollius H."/>
            <person name="Guiguen Y."/>
        </authorList>
    </citation>
    <scope>NUCLEOTIDE SEQUENCE</scope>
    <source>
        <strain evidence="4">Concon-B</strain>
    </source>
</reference>
<dbReference type="Proteomes" id="UP001152803">
    <property type="component" value="Unassembled WGS sequence"/>
</dbReference>
<evidence type="ECO:0000313" key="4">
    <source>
        <dbReference type="EMBL" id="KAJ8265968.1"/>
    </source>
</evidence>
<dbReference type="GO" id="GO:0045892">
    <property type="term" value="P:negative regulation of DNA-templated transcription"/>
    <property type="evidence" value="ECO:0007669"/>
    <property type="project" value="TreeGrafter"/>
</dbReference>
<dbReference type="PANTHER" id="PTHR17604:SF4">
    <property type="entry name" value="VESTIGIAL-LIKE 4 LIKE"/>
    <property type="match status" value="1"/>
</dbReference>
<feature type="compositionally biased region" description="Polar residues" evidence="3">
    <location>
        <begin position="218"/>
        <end position="230"/>
    </location>
</feature>
<sequence>MAVTNFHYITRMSSGFKVYILEGQPNMRTEDRRQMWEAQTAASGIDSYPLQEAESSPEPGLQHPTSHVLHSTNGPAISTYQKTKERPRWTRCKSPKHCLQPNTGQTLCHHPHFVHGPSQLPCTHPAPMVSPAAYDHVVEEHFRRSLGVNYHKASSCQLSVSVSVDDHFAKALGEKWFQLKASTSPCSSSPSPTATVPGFRLSSQSPDDITTIPGRPFTSWSDKGQANTKK</sequence>
<dbReference type="PANTHER" id="PTHR17604">
    <property type="entry name" value="TRANSCRIPTION COFACTOR VESTIGIAL-LIKE PROTEIN 4"/>
    <property type="match status" value="1"/>
</dbReference>
<dbReference type="EMBL" id="JAFJMO010000010">
    <property type="protein sequence ID" value="KAJ8265968.1"/>
    <property type="molecule type" value="Genomic_DNA"/>
</dbReference>
<dbReference type="AlphaFoldDB" id="A0A9Q1HWT8"/>
<feature type="region of interest" description="Disordered" evidence="3">
    <location>
        <begin position="182"/>
        <end position="230"/>
    </location>
</feature>
<organism evidence="4 5">
    <name type="scientific">Conger conger</name>
    <name type="common">Conger eel</name>
    <name type="synonym">Muraena conger</name>
    <dbReference type="NCBI Taxonomy" id="82655"/>
    <lineage>
        <taxon>Eukaryota</taxon>
        <taxon>Metazoa</taxon>
        <taxon>Chordata</taxon>
        <taxon>Craniata</taxon>
        <taxon>Vertebrata</taxon>
        <taxon>Euteleostomi</taxon>
        <taxon>Actinopterygii</taxon>
        <taxon>Neopterygii</taxon>
        <taxon>Teleostei</taxon>
        <taxon>Anguilliformes</taxon>
        <taxon>Congridae</taxon>
        <taxon>Conger</taxon>
    </lineage>
</organism>
<evidence type="ECO:0008006" key="6">
    <source>
        <dbReference type="Google" id="ProtNLM"/>
    </source>
</evidence>
<evidence type="ECO:0000256" key="3">
    <source>
        <dbReference type="SAM" id="MobiDB-lite"/>
    </source>
</evidence>
<dbReference type="InterPro" id="IPR006627">
    <property type="entry name" value="TDU_repeat"/>
</dbReference>
<dbReference type="OrthoDB" id="10040691at2759"/>
<evidence type="ECO:0000256" key="1">
    <source>
        <dbReference type="ARBA" id="ARBA00002229"/>
    </source>
</evidence>
<keyword evidence="5" id="KW-1185">Reference proteome</keyword>
<evidence type="ECO:0000313" key="5">
    <source>
        <dbReference type="Proteomes" id="UP001152803"/>
    </source>
</evidence>
<accession>A0A9Q1HWT8</accession>
<feature type="compositionally biased region" description="Polar residues" evidence="3">
    <location>
        <begin position="63"/>
        <end position="74"/>
    </location>
</feature>
<gene>
    <name evidence="4" type="ORF">COCON_G00150670</name>
</gene>
<feature type="region of interest" description="Disordered" evidence="3">
    <location>
        <begin position="49"/>
        <end position="74"/>
    </location>
</feature>
<comment type="caution">
    <text evidence="4">The sequence shown here is derived from an EMBL/GenBank/DDBJ whole genome shotgun (WGS) entry which is preliminary data.</text>
</comment>
<feature type="compositionally biased region" description="Low complexity" evidence="3">
    <location>
        <begin position="182"/>
        <end position="195"/>
    </location>
</feature>
<proteinExistence type="inferred from homology"/>
<name>A0A9Q1HWT8_CONCO</name>
<protein>
    <recommendedName>
        <fullName evidence="6">Transcription cofactor vestigial-like protein 4</fullName>
    </recommendedName>
</protein>
<dbReference type="GO" id="GO:0001223">
    <property type="term" value="F:transcription coactivator binding"/>
    <property type="evidence" value="ECO:0007669"/>
    <property type="project" value="TreeGrafter"/>
</dbReference>
<dbReference type="Pfam" id="PF15245">
    <property type="entry name" value="VGLL4"/>
    <property type="match status" value="2"/>
</dbReference>